<dbReference type="Gene3D" id="1.20.1740.10">
    <property type="entry name" value="Amino acid/polyamine transporter I"/>
    <property type="match status" value="1"/>
</dbReference>
<sequence length="1274" mass="141127">MADGVIDLTVSDEDVTEISKPAEASGSGKTRRGSRRKRNKGQSAQGNEATETAQRSNRSSSPSKSQGAKSQPEQVKSNSLLARLGMMPNENKEDIKTKRSSRGRAPDEKGKDRRERTDDARTGVREMSQTDGGGGGGAHRRWSRSPSPNRPEEIPLSELPVEQLFYVDNGPPGRALGEQEQPLPPGTGIGSASPITPGIGAIPNTKAIKKPPTKERKGEHKGSEEDKVSGDITGSEPDEVKFIGGSALKAEDQVIISAAAAAGQISTSVTESTQAEVVKPTTNGGTKSNGLSLPEHVTLWAEGDDGPPLEDITAALEPDEDIEYLDYEGDQATGVPRYFVPDSTTSSKKACRTCGEEGHIARNCKKLICLTCGERDDHDTRNCPMRVVCFNCGGKGHLSSTCPQPRGRIGCDRCGSLKHIPQRCPEQFKTYVYLSEEERLQVLKQREGLKKLGFGEGGEGYIAPHIWCYNCGNGGHWGDDCKDSKPSSIPTEPCAFGSFNASRGPFGDLDNVHGRDRDLPRPAWLDDDPHLQDVGRRGKEASMRRSRVAEASRIARDRDDDDWFSRAAGPSRDQRQASDRAKDNLPAKPKFTFQSRDSGGGSSRSISGGHDSTRDRDRDRRREKDRDKGYDNERRKRGRDYEDEKQNRRRREYDDNSRARRDYEDWRDEEKRSRRLGRRHLVSAISYRTWFRLLIITIYYNQPRNLLRCSATEEPSSSPPSPPPPPLPFVMDAEKANVSEKFSGVSVNVESYDGDEGQHSDHTKRVLNARQVQLFSIGGTIGTSIFVAIGTALVRGGPLSLLIGYAFWCSVIFCVNEGQAEMVCLLPIESSFNRFATRWVDRAFGAATSWNYWICMVALFNFEITAFTAVVGFWTDDVHPAIFPVAMLAVYAALNLWSAKFFGETEFWISLMKVILIIGLLIMTFFLMVGVNPQRDAFGFRFWRDPGPMAEYISTGDMGRFQGFFACVLSAGFAVAGPDMLSIIAGEAKAPRRIMPKAFRTVFVRLILFFVLGSLAVGILVPYNDPVLNAAISEGKPGAARSPYVAALTRLNVPVLPHIINAMILTSIFSAGNAFLFNGSRTLHGIALDGFAPNFIRKTNRNGVPWVAVTITLLVGCLSFLQVNQSSSKVLDWFINVSTSAQLVTWIAMCITWIRWNAAMKAQGISRDILPYKSKFQPYGAWYGLIMSAIVTFFNGYYVFLNGGWVTADFIFAYGSVFIFLAVYVYVKLLRQSAFVPSAEADLFSGKKEIDEYEAKLTEDLPTTRWQRILRWLF</sequence>
<evidence type="ECO:0000256" key="6">
    <source>
        <dbReference type="ARBA" id="ARBA00022989"/>
    </source>
</evidence>
<feature type="transmembrane region" description="Helical" evidence="10">
    <location>
        <begin position="1179"/>
        <end position="1200"/>
    </location>
</feature>
<dbReference type="Proteomes" id="UP000059188">
    <property type="component" value="Unassembled WGS sequence"/>
</dbReference>
<feature type="transmembrane region" description="Helical" evidence="10">
    <location>
        <begin position="1002"/>
        <end position="1023"/>
    </location>
</feature>
<feature type="compositionally biased region" description="Basic and acidic residues" evidence="9">
    <location>
        <begin position="572"/>
        <end position="585"/>
    </location>
</feature>
<dbReference type="GO" id="GO:0003676">
    <property type="term" value="F:nucleic acid binding"/>
    <property type="evidence" value="ECO:0007669"/>
    <property type="project" value="InterPro"/>
</dbReference>
<feature type="compositionally biased region" description="Low complexity" evidence="9">
    <location>
        <begin position="56"/>
        <end position="72"/>
    </location>
</feature>
<feature type="transmembrane region" description="Helical" evidence="10">
    <location>
        <begin position="774"/>
        <end position="793"/>
    </location>
</feature>
<evidence type="ECO:0000256" key="7">
    <source>
        <dbReference type="ARBA" id="ARBA00023136"/>
    </source>
</evidence>
<dbReference type="GO" id="GO:0006397">
    <property type="term" value="P:mRNA processing"/>
    <property type="evidence" value="ECO:0007669"/>
    <property type="project" value="UniProtKB-KW"/>
</dbReference>
<feature type="region of interest" description="Disordered" evidence="9">
    <location>
        <begin position="520"/>
        <end position="672"/>
    </location>
</feature>
<dbReference type="Pfam" id="PF00098">
    <property type="entry name" value="zf-CCHC"/>
    <property type="match status" value="2"/>
</dbReference>
<keyword evidence="5" id="KW-0029">Amino-acid transport</keyword>
<dbReference type="SMART" id="SM00343">
    <property type="entry name" value="ZnF_C2HC"/>
    <property type="match status" value="5"/>
</dbReference>
<keyword evidence="7 10" id="KW-0472">Membrane</keyword>
<dbReference type="Gene3D" id="4.10.60.10">
    <property type="entry name" value="Zinc finger, CCHC-type"/>
    <property type="match status" value="2"/>
</dbReference>
<reference evidence="12 13" key="1">
    <citation type="submission" date="2014-11" db="EMBL/GenBank/DDBJ databases">
        <authorList>
            <person name="Wibberg Daniel"/>
        </authorList>
    </citation>
    <scope>NUCLEOTIDE SEQUENCE [LARGE SCALE GENOMIC DNA]</scope>
    <source>
        <strain evidence="12">Rhizoctonia solani AG1-IB 7/3/14</strain>
    </source>
</reference>
<feature type="compositionally biased region" description="Basic and acidic residues" evidence="9">
    <location>
        <begin position="212"/>
        <end position="229"/>
    </location>
</feature>
<dbReference type="InterPro" id="IPR001878">
    <property type="entry name" value="Znf_CCHC"/>
</dbReference>
<dbReference type="GO" id="GO:0016020">
    <property type="term" value="C:membrane"/>
    <property type="evidence" value="ECO:0007669"/>
    <property type="project" value="UniProtKB-SubCell"/>
</dbReference>
<gene>
    <name evidence="12" type="ORF">RSOLAG1IB_03705</name>
</gene>
<name>A0A0B7FP79_THACB</name>
<keyword evidence="8" id="KW-0479">Metal-binding</keyword>
<dbReference type="SUPFAM" id="SSF57756">
    <property type="entry name" value="Retrovirus zinc finger-like domains"/>
    <property type="match status" value="2"/>
</dbReference>
<feature type="compositionally biased region" description="Basic residues" evidence="9">
    <location>
        <begin position="29"/>
        <end position="40"/>
    </location>
</feature>
<evidence type="ECO:0000256" key="8">
    <source>
        <dbReference type="PROSITE-ProRule" id="PRU00047"/>
    </source>
</evidence>
<dbReference type="InterPro" id="IPR004841">
    <property type="entry name" value="AA-permease/SLC12A_dom"/>
</dbReference>
<feature type="domain" description="CCHC-type" evidence="11">
    <location>
        <begin position="389"/>
        <end position="404"/>
    </location>
</feature>
<feature type="transmembrane region" description="Helical" evidence="10">
    <location>
        <begin position="881"/>
        <end position="899"/>
    </location>
</feature>
<keyword evidence="4 10" id="KW-0812">Transmembrane</keyword>
<evidence type="ECO:0000256" key="10">
    <source>
        <dbReference type="SAM" id="Phobius"/>
    </source>
</evidence>
<evidence type="ECO:0000256" key="2">
    <source>
        <dbReference type="ARBA" id="ARBA00022448"/>
    </source>
</evidence>
<organism evidence="12 13">
    <name type="scientific">Thanatephorus cucumeris (strain AG1-IB / isolate 7/3/14)</name>
    <name type="common">Lettuce bottom rot fungus</name>
    <name type="synonym">Rhizoctonia solani</name>
    <dbReference type="NCBI Taxonomy" id="1108050"/>
    <lineage>
        <taxon>Eukaryota</taxon>
        <taxon>Fungi</taxon>
        <taxon>Dikarya</taxon>
        <taxon>Basidiomycota</taxon>
        <taxon>Agaricomycotina</taxon>
        <taxon>Agaricomycetes</taxon>
        <taxon>Cantharellales</taxon>
        <taxon>Ceratobasidiaceae</taxon>
        <taxon>Rhizoctonia</taxon>
        <taxon>Rhizoctonia solani AG-1</taxon>
    </lineage>
</organism>
<feature type="transmembrane region" description="Helical" evidence="10">
    <location>
        <begin position="1103"/>
        <end position="1121"/>
    </location>
</feature>
<feature type="domain" description="CCHC-type" evidence="11">
    <location>
        <begin position="468"/>
        <end position="483"/>
    </location>
</feature>
<feature type="transmembrane region" description="Helical" evidence="10">
    <location>
        <begin position="961"/>
        <end position="981"/>
    </location>
</feature>
<dbReference type="PANTHER" id="PTHR43341:SF15">
    <property type="entry name" value="GENERAL AMINO ACID PERMEASE AGP2"/>
    <property type="match status" value="1"/>
</dbReference>
<dbReference type="OrthoDB" id="10062876at2759"/>
<feature type="region of interest" description="Disordered" evidence="9">
    <location>
        <begin position="1"/>
        <end position="238"/>
    </location>
</feature>
<keyword evidence="13" id="KW-1185">Reference proteome</keyword>
<keyword evidence="8" id="KW-0863">Zinc-finger</keyword>
<dbReference type="FunFam" id="1.20.1740.10:FF:000006">
    <property type="entry name" value="General amino acid permease"/>
    <property type="match status" value="1"/>
</dbReference>
<comment type="subcellular location">
    <subcellularLocation>
        <location evidence="1">Membrane</location>
        <topology evidence="1">Multi-pass membrane protein</topology>
    </subcellularLocation>
</comment>
<dbReference type="PANTHER" id="PTHR43341">
    <property type="entry name" value="AMINO ACID PERMEASE"/>
    <property type="match status" value="1"/>
</dbReference>
<protein>
    <submittedName>
        <fullName evidence="12">General amino acid permease AGP2</fullName>
    </submittedName>
</protein>
<dbReference type="GO" id="GO:0008270">
    <property type="term" value="F:zinc ion binding"/>
    <property type="evidence" value="ECO:0007669"/>
    <property type="project" value="UniProtKB-KW"/>
</dbReference>
<proteinExistence type="predicted"/>
<feature type="transmembrane region" description="Helical" evidence="10">
    <location>
        <begin position="1133"/>
        <end position="1158"/>
    </location>
</feature>
<dbReference type="STRING" id="1108050.A0A0B7FP79"/>
<evidence type="ECO:0000313" key="13">
    <source>
        <dbReference type="Proteomes" id="UP000059188"/>
    </source>
</evidence>
<evidence type="ECO:0000313" key="12">
    <source>
        <dbReference type="EMBL" id="CEL59771.1"/>
    </source>
</evidence>
<evidence type="ECO:0000256" key="9">
    <source>
        <dbReference type="SAM" id="MobiDB-lite"/>
    </source>
</evidence>
<feature type="compositionally biased region" description="Pro residues" evidence="9">
    <location>
        <begin position="717"/>
        <end position="728"/>
    </location>
</feature>
<keyword evidence="6 10" id="KW-1133">Transmembrane helix</keyword>
<feature type="compositionally biased region" description="Basic and acidic residues" evidence="9">
    <location>
        <begin position="104"/>
        <end position="124"/>
    </location>
</feature>
<keyword evidence="2" id="KW-0813">Transport</keyword>
<feature type="transmembrane region" description="Helical" evidence="10">
    <location>
        <begin position="1058"/>
        <end position="1077"/>
    </location>
</feature>
<feature type="transmembrane region" description="Helical" evidence="10">
    <location>
        <begin position="849"/>
        <end position="875"/>
    </location>
</feature>
<feature type="domain" description="CCHC-type" evidence="11">
    <location>
        <begin position="351"/>
        <end position="366"/>
    </location>
</feature>
<dbReference type="EMBL" id="LN679103">
    <property type="protein sequence ID" value="CEL59771.1"/>
    <property type="molecule type" value="Genomic_DNA"/>
</dbReference>
<dbReference type="InterPro" id="IPR050524">
    <property type="entry name" value="APC_YAT"/>
</dbReference>
<dbReference type="GO" id="GO:0015171">
    <property type="term" value="F:amino acid transmembrane transporter activity"/>
    <property type="evidence" value="ECO:0007669"/>
    <property type="project" value="TreeGrafter"/>
</dbReference>
<evidence type="ECO:0000256" key="4">
    <source>
        <dbReference type="ARBA" id="ARBA00022692"/>
    </source>
</evidence>
<evidence type="ECO:0000259" key="11">
    <source>
        <dbReference type="PROSITE" id="PS50158"/>
    </source>
</evidence>
<dbReference type="PROSITE" id="PS50158">
    <property type="entry name" value="ZF_CCHC"/>
    <property type="match status" value="3"/>
</dbReference>
<dbReference type="Pfam" id="PF00324">
    <property type="entry name" value="AA_permease"/>
    <property type="match status" value="1"/>
</dbReference>
<accession>A0A0B7FP79</accession>
<evidence type="ECO:0000256" key="3">
    <source>
        <dbReference type="ARBA" id="ARBA00022664"/>
    </source>
</evidence>
<feature type="compositionally biased region" description="Basic and acidic residues" evidence="9">
    <location>
        <begin position="611"/>
        <end position="672"/>
    </location>
</feature>
<dbReference type="InterPro" id="IPR036875">
    <property type="entry name" value="Znf_CCHC_sf"/>
</dbReference>
<feature type="region of interest" description="Disordered" evidence="9">
    <location>
        <begin position="710"/>
        <end position="731"/>
    </location>
</feature>
<keyword evidence="8" id="KW-0862">Zinc</keyword>
<feature type="compositionally biased region" description="Basic and acidic residues" evidence="9">
    <location>
        <begin position="527"/>
        <end position="558"/>
    </location>
</feature>
<evidence type="ECO:0000256" key="1">
    <source>
        <dbReference type="ARBA" id="ARBA00004141"/>
    </source>
</evidence>
<feature type="transmembrane region" description="Helical" evidence="10">
    <location>
        <begin position="911"/>
        <end position="931"/>
    </location>
</feature>
<feature type="transmembrane region" description="Helical" evidence="10">
    <location>
        <begin position="1206"/>
        <end position="1227"/>
    </location>
</feature>
<dbReference type="AlphaFoldDB" id="A0A0B7FP79"/>
<keyword evidence="3" id="KW-0507">mRNA processing</keyword>
<feature type="compositionally biased region" description="Polar residues" evidence="9">
    <location>
        <begin position="44"/>
        <end position="55"/>
    </location>
</feature>
<evidence type="ECO:0000256" key="5">
    <source>
        <dbReference type="ARBA" id="ARBA00022970"/>
    </source>
</evidence>